<proteinExistence type="predicted"/>
<dbReference type="InterPro" id="IPR001965">
    <property type="entry name" value="Znf_PHD"/>
</dbReference>
<dbReference type="SMART" id="SM00249">
    <property type="entry name" value="PHD"/>
    <property type="match status" value="2"/>
</dbReference>
<evidence type="ECO:0000259" key="6">
    <source>
        <dbReference type="SMART" id="SM00249"/>
    </source>
</evidence>
<dbReference type="InterPro" id="IPR019787">
    <property type="entry name" value="Znf_PHD-finger"/>
</dbReference>
<dbReference type="InterPro" id="IPR050701">
    <property type="entry name" value="Histone_Mod_Regulator"/>
</dbReference>
<feature type="region of interest" description="Disordered" evidence="5">
    <location>
        <begin position="148"/>
        <end position="193"/>
    </location>
</feature>
<keyword evidence="1" id="KW-0479">Metal-binding</keyword>
<evidence type="ECO:0000256" key="1">
    <source>
        <dbReference type="ARBA" id="ARBA00022723"/>
    </source>
</evidence>
<dbReference type="SUPFAM" id="SSF57903">
    <property type="entry name" value="FYVE/PHD zinc finger"/>
    <property type="match status" value="1"/>
</dbReference>
<name>A0D271_PARTE</name>
<feature type="domain" description="Zinc finger PHD-type" evidence="6">
    <location>
        <begin position="62"/>
        <end position="120"/>
    </location>
</feature>
<organism evidence="7 8">
    <name type="scientific">Paramecium tetraurelia</name>
    <dbReference type="NCBI Taxonomy" id="5888"/>
    <lineage>
        <taxon>Eukaryota</taxon>
        <taxon>Sar</taxon>
        <taxon>Alveolata</taxon>
        <taxon>Ciliophora</taxon>
        <taxon>Intramacronucleata</taxon>
        <taxon>Oligohymenophorea</taxon>
        <taxon>Peniculida</taxon>
        <taxon>Parameciidae</taxon>
        <taxon>Paramecium</taxon>
    </lineage>
</organism>
<dbReference type="OrthoDB" id="301760at2759"/>
<dbReference type="GO" id="GO:0008270">
    <property type="term" value="F:zinc ion binding"/>
    <property type="evidence" value="ECO:0007669"/>
    <property type="project" value="UniProtKB-KW"/>
</dbReference>
<feature type="domain" description="Zinc finger PHD-type" evidence="6">
    <location>
        <begin position="594"/>
        <end position="641"/>
    </location>
</feature>
<evidence type="ECO:0000256" key="3">
    <source>
        <dbReference type="ARBA" id="ARBA00022833"/>
    </source>
</evidence>
<dbReference type="KEGG" id="ptm:GSPATT00012644001"/>
<feature type="compositionally biased region" description="Basic residues" evidence="5">
    <location>
        <begin position="154"/>
        <end position="180"/>
    </location>
</feature>
<dbReference type="Pfam" id="PF13831">
    <property type="entry name" value="PHD_2"/>
    <property type="match status" value="1"/>
</dbReference>
<keyword evidence="2" id="KW-0863">Zinc-finger</keyword>
<dbReference type="GeneID" id="5030319"/>
<evidence type="ECO:0000256" key="5">
    <source>
        <dbReference type="SAM" id="MobiDB-lite"/>
    </source>
</evidence>
<sequence length="852" mass="100234">MVYKNCVVCGRKSEGLLKLLPHFKSSKEYKYIHKKCLLFYKSDWNHRLAVNQKLYYKDYLRHCSICGKKNYKQVQLECVIPTSLCKKSFHFDCVDSPQISKNLENGHRPPKLLIFCSYHDSIQNVVIDLDEAVNSLYTSYIVQNEQYEEPYSRNRSKHKNKHKKKYSHRRSRSHRKKSRTSSKSLKFSDGEESQSKKSISHSLLVIPKSIITIDLINQTFSNKLENKVQTEVADKAPSLTINYQFQQQIHHYEKPLKQEPQIQQQPQKFQQIEIENQKNEQIIQQIFPQITKITLEDPEFPMQEREAKRDLAIAKWWEKIDDVFFKGEVNMGLTKLEEQENLFQWHEQVLDQELLDISDASNFEPIIQLRYHYRDSMNVVFRTSQSSYQFIRYNFTDYIGRTNTKGQILTNLRLYRYPQESFPLTKNLSMFENEELVGKSLVFQEFCELNQEDFDQCVKLEDKIKLQHQFLEQQLDIENETLEQLDIVYHALKEDLNEVVQQNNLMRKNINNQIQSTQDYQTLKNLKKKQQMMMDILKWSQIVKAFINGYKDKSKDILNTFYPCLNLDSQSSQKAQLKKKKMRSKENTKPFDTDCKICFDYHYTDFNPVIYCGRCSTAFHKICYCFLGNLDEQDVLCDACQFEQYQLGPTKRSIISDLAKCAICKKLGLPQKQIDNQFYHISCLLLTNSVIIKKGVYKVRSSQSDIKQICKDNEVSIPQCAICGDLKGFRFTCFGNETIPCRHAFHPLCAYLHGLTIDIESEDIEECFTQLRFGLLTVRIKCVLHCGKDLQDLLLQTITFRRFALNYDKAAQCGGQEVFLEDFKTTKGYKYLYSKQPTSKNDSLLSQIQNLN</sequence>
<dbReference type="EMBL" id="CT868263">
    <property type="protein sequence ID" value="CAK77138.1"/>
    <property type="molecule type" value="Genomic_DNA"/>
</dbReference>
<dbReference type="OMA" id="YIGRTNT"/>
<dbReference type="HOGENOM" id="CLU_341798_0_0_1"/>
<dbReference type="InParanoid" id="A0D271"/>
<dbReference type="InterPro" id="IPR011011">
    <property type="entry name" value="Znf_FYVE_PHD"/>
</dbReference>
<evidence type="ECO:0000256" key="4">
    <source>
        <dbReference type="SAM" id="Coils"/>
    </source>
</evidence>
<dbReference type="AlphaFoldDB" id="A0D271"/>
<dbReference type="PANTHER" id="PTHR13793">
    <property type="entry name" value="PHD FINGER PROTEINS"/>
    <property type="match status" value="1"/>
</dbReference>
<reference evidence="7 8" key="1">
    <citation type="journal article" date="2006" name="Nature">
        <title>Global trends of whole-genome duplications revealed by the ciliate Paramecium tetraurelia.</title>
        <authorList>
            <consortium name="Genoscope"/>
            <person name="Aury J.-M."/>
            <person name="Jaillon O."/>
            <person name="Duret L."/>
            <person name="Noel B."/>
            <person name="Jubin C."/>
            <person name="Porcel B.M."/>
            <person name="Segurens B."/>
            <person name="Daubin V."/>
            <person name="Anthouard V."/>
            <person name="Aiach N."/>
            <person name="Arnaiz O."/>
            <person name="Billaut A."/>
            <person name="Beisson J."/>
            <person name="Blanc I."/>
            <person name="Bouhouche K."/>
            <person name="Camara F."/>
            <person name="Duharcourt S."/>
            <person name="Guigo R."/>
            <person name="Gogendeau D."/>
            <person name="Katinka M."/>
            <person name="Keller A.-M."/>
            <person name="Kissmehl R."/>
            <person name="Klotz C."/>
            <person name="Koll F."/>
            <person name="Le Moue A."/>
            <person name="Lepere C."/>
            <person name="Malinsky S."/>
            <person name="Nowacki M."/>
            <person name="Nowak J.K."/>
            <person name="Plattner H."/>
            <person name="Poulain J."/>
            <person name="Ruiz F."/>
            <person name="Serrano V."/>
            <person name="Zagulski M."/>
            <person name="Dessen P."/>
            <person name="Betermier M."/>
            <person name="Weissenbach J."/>
            <person name="Scarpelli C."/>
            <person name="Schachter V."/>
            <person name="Sperling L."/>
            <person name="Meyer E."/>
            <person name="Cohen J."/>
            <person name="Wincker P."/>
        </authorList>
    </citation>
    <scope>NUCLEOTIDE SEQUENCE [LARGE SCALE GENOMIC DNA]</scope>
    <source>
        <strain evidence="7 8">Stock d4-2</strain>
    </source>
</reference>
<accession>A0D271</accession>
<dbReference type="InterPro" id="IPR013083">
    <property type="entry name" value="Znf_RING/FYVE/PHD"/>
</dbReference>
<gene>
    <name evidence="7" type="ORF">GSPATT00012644001</name>
</gene>
<dbReference type="eggNOG" id="KOG0955">
    <property type="taxonomic scope" value="Eukaryota"/>
</dbReference>
<keyword evidence="4" id="KW-0175">Coiled coil</keyword>
<dbReference type="PANTHER" id="PTHR13793:SF107">
    <property type="entry name" value="BROMODOMAIN-CONTAINING PROTEIN HOMOLOG"/>
    <property type="match status" value="1"/>
</dbReference>
<dbReference type="STRING" id="5888.A0D271"/>
<keyword evidence="3" id="KW-0862">Zinc</keyword>
<dbReference type="Proteomes" id="UP000000600">
    <property type="component" value="Unassembled WGS sequence"/>
</dbReference>
<keyword evidence="8" id="KW-1185">Reference proteome</keyword>
<dbReference type="RefSeq" id="XP_001444535.1">
    <property type="nucleotide sequence ID" value="XM_001444498.1"/>
</dbReference>
<dbReference type="Pfam" id="PF13832">
    <property type="entry name" value="zf-HC5HC2H_2"/>
    <property type="match status" value="1"/>
</dbReference>
<evidence type="ECO:0000256" key="2">
    <source>
        <dbReference type="ARBA" id="ARBA00022771"/>
    </source>
</evidence>
<dbReference type="Gene3D" id="3.30.40.10">
    <property type="entry name" value="Zinc/RING finger domain, C3HC4 (zinc finger)"/>
    <property type="match status" value="2"/>
</dbReference>
<dbReference type="GO" id="GO:0006357">
    <property type="term" value="P:regulation of transcription by RNA polymerase II"/>
    <property type="evidence" value="ECO:0000318"/>
    <property type="project" value="GO_Central"/>
</dbReference>
<evidence type="ECO:0000313" key="8">
    <source>
        <dbReference type="Proteomes" id="UP000000600"/>
    </source>
</evidence>
<protein>
    <recommendedName>
        <fullName evidence="6">Zinc finger PHD-type domain-containing protein</fullName>
    </recommendedName>
</protein>
<evidence type="ECO:0000313" key="7">
    <source>
        <dbReference type="EMBL" id="CAK77138.1"/>
    </source>
</evidence>
<feature type="coiled-coil region" evidence="4">
    <location>
        <begin position="468"/>
        <end position="509"/>
    </location>
</feature>